<dbReference type="InterPro" id="IPR001005">
    <property type="entry name" value="SANT/Myb"/>
</dbReference>
<dbReference type="InterPro" id="IPR017930">
    <property type="entry name" value="Myb_dom"/>
</dbReference>
<gene>
    <name evidence="9" type="ORF">SAY86_005474</name>
</gene>
<feature type="domain" description="Myb-like" evidence="7">
    <location>
        <begin position="63"/>
        <end position="113"/>
    </location>
</feature>
<comment type="subcellular location">
    <subcellularLocation>
        <location evidence="1">Nucleus</location>
    </subcellularLocation>
</comment>
<feature type="domain" description="HTH myb-type" evidence="8">
    <location>
        <begin position="9"/>
        <end position="66"/>
    </location>
</feature>
<evidence type="ECO:0000313" key="10">
    <source>
        <dbReference type="Proteomes" id="UP001346149"/>
    </source>
</evidence>
<evidence type="ECO:0000259" key="7">
    <source>
        <dbReference type="PROSITE" id="PS50090"/>
    </source>
</evidence>
<evidence type="ECO:0000256" key="3">
    <source>
        <dbReference type="ARBA" id="ARBA00023015"/>
    </source>
</evidence>
<keyword evidence="3" id="KW-0805">Transcription regulation</keyword>
<dbReference type="SUPFAM" id="SSF46689">
    <property type="entry name" value="Homeodomain-like"/>
    <property type="match status" value="1"/>
</dbReference>
<evidence type="ECO:0000256" key="4">
    <source>
        <dbReference type="ARBA" id="ARBA00023125"/>
    </source>
</evidence>
<dbReference type="EMBL" id="JAXQNO010000018">
    <property type="protein sequence ID" value="KAK4776786.1"/>
    <property type="molecule type" value="Genomic_DNA"/>
</dbReference>
<keyword evidence="5" id="KW-0804">Transcription</keyword>
<dbReference type="AlphaFoldDB" id="A0AAN7L0S7"/>
<comment type="caution">
    <text evidence="9">The sequence shown here is derived from an EMBL/GenBank/DDBJ whole genome shotgun (WGS) entry which is preliminary data.</text>
</comment>
<dbReference type="Gene3D" id="1.10.10.60">
    <property type="entry name" value="Homeodomain-like"/>
    <property type="match status" value="2"/>
</dbReference>
<reference evidence="9 10" key="1">
    <citation type="journal article" date="2023" name="Hortic Res">
        <title>Pangenome of water caltrop reveals structural variations and asymmetric subgenome divergence after allopolyploidization.</title>
        <authorList>
            <person name="Zhang X."/>
            <person name="Chen Y."/>
            <person name="Wang L."/>
            <person name="Yuan Y."/>
            <person name="Fang M."/>
            <person name="Shi L."/>
            <person name="Lu R."/>
            <person name="Comes H.P."/>
            <person name="Ma Y."/>
            <person name="Chen Y."/>
            <person name="Huang G."/>
            <person name="Zhou Y."/>
            <person name="Zheng Z."/>
            <person name="Qiu Y."/>
        </authorList>
    </citation>
    <scope>NUCLEOTIDE SEQUENCE [LARGE SCALE GENOMIC DNA]</scope>
    <source>
        <strain evidence="9">F231</strain>
    </source>
</reference>
<keyword evidence="4" id="KW-0238">DNA-binding</keyword>
<feature type="domain" description="HTH myb-type" evidence="8">
    <location>
        <begin position="67"/>
        <end position="117"/>
    </location>
</feature>
<evidence type="ECO:0000256" key="5">
    <source>
        <dbReference type="ARBA" id="ARBA00023163"/>
    </source>
</evidence>
<name>A0AAN7L0S7_TRANT</name>
<dbReference type="PANTHER" id="PTHR48000">
    <property type="entry name" value="OS09G0431300 PROTEIN"/>
    <property type="match status" value="1"/>
</dbReference>
<dbReference type="PROSITE" id="PS51294">
    <property type="entry name" value="HTH_MYB"/>
    <property type="match status" value="2"/>
</dbReference>
<evidence type="ECO:0000313" key="9">
    <source>
        <dbReference type="EMBL" id="KAK4776786.1"/>
    </source>
</evidence>
<dbReference type="Proteomes" id="UP001346149">
    <property type="component" value="Unassembled WGS sequence"/>
</dbReference>
<keyword evidence="2" id="KW-0677">Repeat</keyword>
<dbReference type="PANTHER" id="PTHR48000:SF67">
    <property type="entry name" value="MYB-LIKE DNA-BINDING DOMAIN CONTAINING PROTEIN, EXPRESSED"/>
    <property type="match status" value="1"/>
</dbReference>
<dbReference type="FunFam" id="1.10.10.60:FF:000015">
    <property type="entry name" value="Transcription factor RAX3"/>
    <property type="match status" value="1"/>
</dbReference>
<organism evidence="9 10">
    <name type="scientific">Trapa natans</name>
    <name type="common">Water chestnut</name>
    <dbReference type="NCBI Taxonomy" id="22666"/>
    <lineage>
        <taxon>Eukaryota</taxon>
        <taxon>Viridiplantae</taxon>
        <taxon>Streptophyta</taxon>
        <taxon>Embryophyta</taxon>
        <taxon>Tracheophyta</taxon>
        <taxon>Spermatophyta</taxon>
        <taxon>Magnoliopsida</taxon>
        <taxon>eudicotyledons</taxon>
        <taxon>Gunneridae</taxon>
        <taxon>Pentapetalae</taxon>
        <taxon>rosids</taxon>
        <taxon>malvids</taxon>
        <taxon>Myrtales</taxon>
        <taxon>Lythraceae</taxon>
        <taxon>Trapa</taxon>
    </lineage>
</organism>
<keyword evidence="6" id="KW-0539">Nucleus</keyword>
<sequence length="267" mass="29778">MGRAPCCDKANVKRGPWSPEEDAKLKEYMEKHGTGGNWIALPQKAGLNRCGKSCRLRWLNYLRPNIKHGEFSELEDSIICALFTNIGSRWSVIAAQLPGRTDNDIKNYWNTKLKKKLMEKAITGGNYYANPNKGSPFIDGTSSPPSMAPEQQHNLWIPTQQVPFNSSSSSSLPATTLQSCNPYLQEAASCSPLDLYSSLFDHKQAPDRNLQGFSSSPYYENDAIIGGNTVPLYYNYSTVAVPVAAEDLGFMYNPTTPYIIDQSWFDQ</sequence>
<dbReference type="Pfam" id="PF00249">
    <property type="entry name" value="Myb_DNA-binding"/>
    <property type="match status" value="2"/>
</dbReference>
<dbReference type="GO" id="GO:0003677">
    <property type="term" value="F:DNA binding"/>
    <property type="evidence" value="ECO:0007669"/>
    <property type="project" value="UniProtKB-KW"/>
</dbReference>
<dbReference type="InterPro" id="IPR009057">
    <property type="entry name" value="Homeodomain-like_sf"/>
</dbReference>
<keyword evidence="10" id="KW-1185">Reference proteome</keyword>
<evidence type="ECO:0000256" key="1">
    <source>
        <dbReference type="ARBA" id="ARBA00004123"/>
    </source>
</evidence>
<dbReference type="CDD" id="cd00167">
    <property type="entry name" value="SANT"/>
    <property type="match status" value="1"/>
</dbReference>
<evidence type="ECO:0000259" key="8">
    <source>
        <dbReference type="PROSITE" id="PS51294"/>
    </source>
</evidence>
<proteinExistence type="predicted"/>
<protein>
    <submittedName>
        <fullName evidence="9">Uncharacterized protein</fullName>
    </submittedName>
</protein>
<evidence type="ECO:0000256" key="2">
    <source>
        <dbReference type="ARBA" id="ARBA00022737"/>
    </source>
</evidence>
<dbReference type="PROSITE" id="PS50090">
    <property type="entry name" value="MYB_LIKE"/>
    <property type="match status" value="2"/>
</dbReference>
<accession>A0AAN7L0S7</accession>
<dbReference type="SMART" id="SM00717">
    <property type="entry name" value="SANT"/>
    <property type="match status" value="2"/>
</dbReference>
<dbReference type="GO" id="GO:0005634">
    <property type="term" value="C:nucleus"/>
    <property type="evidence" value="ECO:0007669"/>
    <property type="project" value="UniProtKB-SubCell"/>
</dbReference>
<feature type="domain" description="Myb-like" evidence="7">
    <location>
        <begin position="9"/>
        <end position="62"/>
    </location>
</feature>
<evidence type="ECO:0000256" key="6">
    <source>
        <dbReference type="ARBA" id="ARBA00023242"/>
    </source>
</evidence>